<sequence length="328" mass="35911">MRHVKHYILIVSIALLARHAQAQQTIQFSQYVFNGLALNPAYAGYKDYLTLNLSSRIQWVGFPGAPKTGTASIDGLLNTTDKNVGLGLIATFDQLGPETTSSVYANYAYRLRLDALDTKRLCFGIGLGVIQYRLNGDVFSATDAGDANIPAGTQSNLTPDFRLGVYYYSPHIYAGASLFNVLSGLNTNLVDNMQLIRQVRTAYFTAGAMLPLSDYIDIKPSAMLKSDFKGPGNLDVGAYLVFNKTVWLGSSYRTSVPVWSNSDLQSGLSTDDAVAAILQINVNDHFRIGYSFDFTTSKLASYQSGSHELSLSIGFPGKKQRVVSPRYF</sequence>
<name>A0A495J7F3_9SPHI</name>
<dbReference type="EMBL" id="RBKU01000001">
    <property type="protein sequence ID" value="RKR84532.1"/>
    <property type="molecule type" value="Genomic_DNA"/>
</dbReference>
<evidence type="ECO:0000313" key="2">
    <source>
        <dbReference type="EMBL" id="RKR84532.1"/>
    </source>
</evidence>
<evidence type="ECO:0000256" key="1">
    <source>
        <dbReference type="SAM" id="SignalP"/>
    </source>
</evidence>
<accession>A0A495J7F3</accession>
<dbReference type="Pfam" id="PF11751">
    <property type="entry name" value="PorP_SprF"/>
    <property type="match status" value="1"/>
</dbReference>
<dbReference type="Proteomes" id="UP000268007">
    <property type="component" value="Unassembled WGS sequence"/>
</dbReference>
<proteinExistence type="predicted"/>
<dbReference type="RefSeq" id="WP_121200219.1">
    <property type="nucleotide sequence ID" value="NZ_RBKU01000001.1"/>
</dbReference>
<feature type="chain" id="PRO_5019858266" evidence="1">
    <location>
        <begin position="23"/>
        <end position="328"/>
    </location>
</feature>
<dbReference type="InterPro" id="IPR019861">
    <property type="entry name" value="PorP/SprF_Bacteroidetes"/>
</dbReference>
<evidence type="ECO:0000313" key="3">
    <source>
        <dbReference type="Proteomes" id="UP000268007"/>
    </source>
</evidence>
<dbReference type="OrthoDB" id="1493187at2"/>
<organism evidence="2 3">
    <name type="scientific">Mucilaginibacter gracilis</name>
    <dbReference type="NCBI Taxonomy" id="423350"/>
    <lineage>
        <taxon>Bacteria</taxon>
        <taxon>Pseudomonadati</taxon>
        <taxon>Bacteroidota</taxon>
        <taxon>Sphingobacteriia</taxon>
        <taxon>Sphingobacteriales</taxon>
        <taxon>Sphingobacteriaceae</taxon>
        <taxon>Mucilaginibacter</taxon>
    </lineage>
</organism>
<dbReference type="NCBIfam" id="TIGR03519">
    <property type="entry name" value="T9SS_PorP_fam"/>
    <property type="match status" value="1"/>
</dbReference>
<comment type="caution">
    <text evidence="2">The sequence shown here is derived from an EMBL/GenBank/DDBJ whole genome shotgun (WGS) entry which is preliminary data.</text>
</comment>
<keyword evidence="1" id="KW-0732">Signal</keyword>
<dbReference type="AlphaFoldDB" id="A0A495J7F3"/>
<feature type="signal peptide" evidence="1">
    <location>
        <begin position="1"/>
        <end position="22"/>
    </location>
</feature>
<gene>
    <name evidence="2" type="ORF">BDD43_4774</name>
</gene>
<protein>
    <submittedName>
        <fullName evidence="2">Type IX secretion system PorP/SprF family membrane protein</fullName>
    </submittedName>
</protein>
<keyword evidence="3" id="KW-1185">Reference proteome</keyword>
<reference evidence="2 3" key="1">
    <citation type="submission" date="2018-10" db="EMBL/GenBank/DDBJ databases">
        <title>Genomic Encyclopedia of Archaeal and Bacterial Type Strains, Phase II (KMG-II): from individual species to whole genera.</title>
        <authorList>
            <person name="Goeker M."/>
        </authorList>
    </citation>
    <scope>NUCLEOTIDE SEQUENCE [LARGE SCALE GENOMIC DNA]</scope>
    <source>
        <strain evidence="2 3">DSM 18602</strain>
    </source>
</reference>